<protein>
    <recommendedName>
        <fullName evidence="3">DOCKER domain-containing protein</fullName>
    </recommendedName>
</protein>
<evidence type="ECO:0000313" key="5">
    <source>
        <dbReference type="Proteomes" id="UP001549920"/>
    </source>
</evidence>
<dbReference type="InterPro" id="IPR043161">
    <property type="entry name" value="DOCK_C_lobe_A"/>
</dbReference>
<sequence>MMKPQFVTGMTDVHYNEQALLDQLMVCTEYVDKAERYELLGPLYRLIIPIYERRKDYQALLACYQHLTKAYAKVIEVTNSGKRLLGRFYRVAFFGKAHFGEDEEGVEFIYKEPKVTSLSEISEKLQTFYEEKFGAGHVKMIMDSAPVNRDELDSKLAYIQVTWVRTAPEGVAVASSSCEGSFERVHNVRRFVFETPFTRDGAARGPVHHQRLRLTHLTAENWFPYVKRRVPVIETQVEEKSPIEVAVAEMESQVAELTEIVNAKAPDIKKLQLRLQGSICVQVNAGPQAYANAFLDPTLAQMYPDELVEKLKTTFKEFLTICHSALQLNAKLISSDQVTYHEALEANYYKLSDSLSSVLGQPLHDILVNGSLSTTVTGVELESSNA</sequence>
<dbReference type="Pfam" id="PF20422">
    <property type="entry name" value="DHR-2_Lobe_B"/>
    <property type="match status" value="1"/>
</dbReference>
<dbReference type="PANTHER" id="PTHR23317">
    <property type="entry name" value="DEDICATOR OF CYTOKINESIS DOCK"/>
    <property type="match status" value="1"/>
</dbReference>
<dbReference type="InterPro" id="IPR046770">
    <property type="entry name" value="DOCKER_Lobe_B"/>
</dbReference>
<keyword evidence="1" id="KW-0344">Guanine-nucleotide releasing factor</keyword>
<dbReference type="Gene3D" id="1.25.40.410">
    <property type="match status" value="1"/>
</dbReference>
<dbReference type="PROSITE" id="PS51651">
    <property type="entry name" value="DOCKER"/>
    <property type="match status" value="1"/>
</dbReference>
<dbReference type="Pfam" id="PF06920">
    <property type="entry name" value="DHR-2_Lobe_A"/>
    <property type="match status" value="1"/>
</dbReference>
<gene>
    <name evidence="4" type="ORF">ABMA27_013162</name>
</gene>
<reference evidence="4 5" key="1">
    <citation type="submission" date="2024-06" db="EMBL/GenBank/DDBJ databases">
        <title>A chromosome-level genome assembly of beet webworm, Loxostege sticticalis.</title>
        <authorList>
            <person name="Zhang Y."/>
        </authorList>
    </citation>
    <scope>NUCLEOTIDE SEQUENCE [LARGE SCALE GENOMIC DNA]</scope>
    <source>
        <strain evidence="4">AQ026</strain>
        <tissue evidence="4">Whole body</tissue>
    </source>
</reference>
<dbReference type="InterPro" id="IPR046773">
    <property type="entry name" value="DOCKER_Lobe_C"/>
</dbReference>
<name>A0ABR3IEB0_LOXSC</name>
<organism evidence="4 5">
    <name type="scientific">Loxostege sticticalis</name>
    <name type="common">Beet webworm moth</name>
    <dbReference type="NCBI Taxonomy" id="481309"/>
    <lineage>
        <taxon>Eukaryota</taxon>
        <taxon>Metazoa</taxon>
        <taxon>Ecdysozoa</taxon>
        <taxon>Arthropoda</taxon>
        <taxon>Hexapoda</taxon>
        <taxon>Insecta</taxon>
        <taxon>Pterygota</taxon>
        <taxon>Neoptera</taxon>
        <taxon>Endopterygota</taxon>
        <taxon>Lepidoptera</taxon>
        <taxon>Glossata</taxon>
        <taxon>Ditrysia</taxon>
        <taxon>Pyraloidea</taxon>
        <taxon>Crambidae</taxon>
        <taxon>Pyraustinae</taxon>
        <taxon>Loxostege</taxon>
    </lineage>
</organism>
<dbReference type="EMBL" id="JBEUOH010000004">
    <property type="protein sequence ID" value="KAL0894599.1"/>
    <property type="molecule type" value="Genomic_DNA"/>
</dbReference>
<accession>A0ABR3IEB0</accession>
<evidence type="ECO:0000259" key="3">
    <source>
        <dbReference type="PROSITE" id="PS51651"/>
    </source>
</evidence>
<dbReference type="InterPro" id="IPR043162">
    <property type="entry name" value="DOCK_C_lobe_C"/>
</dbReference>
<keyword evidence="5" id="KW-1185">Reference proteome</keyword>
<evidence type="ECO:0000313" key="4">
    <source>
        <dbReference type="EMBL" id="KAL0894599.1"/>
    </source>
</evidence>
<dbReference type="InterPro" id="IPR026791">
    <property type="entry name" value="DOCK"/>
</dbReference>
<dbReference type="InterPro" id="IPR046769">
    <property type="entry name" value="DOCKER_Lobe_A"/>
</dbReference>
<feature type="domain" description="DOCKER" evidence="3">
    <location>
        <begin position="1"/>
        <end position="364"/>
    </location>
</feature>
<dbReference type="Pfam" id="PF20421">
    <property type="entry name" value="DHR-2_Lobe_C"/>
    <property type="match status" value="1"/>
</dbReference>
<dbReference type="PANTHER" id="PTHR23317:SF26">
    <property type="entry name" value="ZIZIMIN, ISOFORM K"/>
    <property type="match status" value="1"/>
</dbReference>
<dbReference type="Proteomes" id="UP001549920">
    <property type="component" value="Unassembled WGS sequence"/>
</dbReference>
<comment type="similarity">
    <text evidence="2">Belongs to the DOCK family.</text>
</comment>
<proteinExistence type="inferred from homology"/>
<evidence type="ECO:0000256" key="1">
    <source>
        <dbReference type="ARBA" id="ARBA00022658"/>
    </source>
</evidence>
<dbReference type="Gene3D" id="1.20.58.740">
    <property type="match status" value="1"/>
</dbReference>
<comment type="caution">
    <text evidence="4">The sequence shown here is derived from an EMBL/GenBank/DDBJ whole genome shotgun (WGS) entry which is preliminary data.</text>
</comment>
<evidence type="ECO:0000256" key="2">
    <source>
        <dbReference type="PROSITE-ProRule" id="PRU00984"/>
    </source>
</evidence>
<dbReference type="InterPro" id="IPR027357">
    <property type="entry name" value="DOCKER_dom"/>
</dbReference>